<dbReference type="Gene3D" id="2.60.40.10">
    <property type="entry name" value="Immunoglobulins"/>
    <property type="match status" value="6"/>
</dbReference>
<sequence>MLLVCLAMIVSLVGDLGSRAIAASDPPSITGQPTNATIAAGGNTSFTVIASNTNSYQWQVDEGPGFINISDAVPYSGATTSTLSITGATMDMDGYSYRVIATGDKSPAATSNSASLTVNTLTHAPEPTINVQPVLEQEVDEKQPPIILSVGATGTGTLSYQWYRYDDASLSNGFVIPNATSDSFTVSTVNPLEYYYRVVVTNTDNTATVTQTASVTSDLVHVKVKALANALPPTINTPPVGQTVTVGDPTVTLSVAATATPPGTLSYQWRRFNDNSYSGGIAFPETTSASFTVPTTHALEYYYDVIVTNTDETVPGNTKASVTSSLAHVVVEELPNLVHAAAPIIDEQPDNEMVDQREPVTLIVEASITGSGLGTLTYQWYRITDDGSVPMNGATGTSFNVPTAGAGVENYYVVVTNTDDDATGNKTASVTSRTVTVTVNALANAAQPVIDTQPVSDTVVNQREPVTLIVAASIPVNGNGDLSYQWYRSEDNSFIGGFAMNNATGDSLTVPTAGAGEFYYYVIVSNNDELAPGITTASVTSSIVKVTVNPLEDAVQPVIDLQPVGLTVNEDDSAILSIEASVSGEGTLSYQWYRNDVNDINHSSAVMNATGSTFAVPTSTAHESYYYAVVTNTNPNVPGYTTARATSGIVKVKVNANAPKPVFITQPHNQTVYEGSSLTLSVEANVIGEGTLSYQWYQNSTNSTVGGTAIEGATSASHTMTASSAGIFYYYVVVTNTDPSAPGYKTSVSTSYVAKVKVNLHTYTIEAIADQTAKALVQGYESGTQETKTILVANTGTGNLLNLSASLSGANADDFVLTQPAATLNSGSPAASFTVKAKDGLAAGTYTATVTVSADHLTSVTFTVTQVVDAPEVPVYPDYPTDGGNTQPNTTGVDVLVNGKAESAGTATTTQVDGQTITTVVMDAKKLNDRLAAEGQGAVITIPVSSQSDRVIAELDGQMIRNLEQKQAVVVFKAKDATYTLPAGQLNIGSIAEKFGKDVQLQDIKIQIEISTPEADMVKVVENSAAKGELTIVIPPLEFTVKATYGGTTVEVTNFNAYVERTIAVPDGVDHNKITTGVVVDPDGTVRHVPTKVVQIEGKYYVVINSLTNSTYTVVWHPLEFSDVAGHWAKTIINDMGSRMVIESTDKGIFNPDQDITRAEFAAIIVRGLGIKAESGTTPFKDTESSAWYSSVVNTAYANQLINGFEDGTFRPNDKITREQAMVIIAKAMTITGLKTTAAENALQSFTDASDASAWAADSIAGSIQAGIVNGRSSAQLAPKAFITRAEVAAIVQRLLQKSDLI</sequence>
<accession>A0A916ZE05</accession>
<keyword evidence="5" id="KW-1185">Reference proteome</keyword>
<feature type="domain" description="SLH" evidence="3">
    <location>
        <begin position="1243"/>
        <end position="1302"/>
    </location>
</feature>
<feature type="chain" id="PRO_5037631865" description="S-layer homology domain-containing protein" evidence="1">
    <location>
        <begin position="23"/>
        <end position="1302"/>
    </location>
</feature>
<evidence type="ECO:0000313" key="5">
    <source>
        <dbReference type="Proteomes" id="UP000612456"/>
    </source>
</evidence>
<reference evidence="4" key="1">
    <citation type="journal article" date="2014" name="Int. J. Syst. Evol. Microbiol.">
        <title>Complete genome sequence of Corynebacterium casei LMG S-19264T (=DSM 44701T), isolated from a smear-ripened cheese.</title>
        <authorList>
            <consortium name="US DOE Joint Genome Institute (JGI-PGF)"/>
            <person name="Walter F."/>
            <person name="Albersmeier A."/>
            <person name="Kalinowski J."/>
            <person name="Ruckert C."/>
        </authorList>
    </citation>
    <scope>NUCLEOTIDE SEQUENCE</scope>
    <source>
        <strain evidence="4">CGMCC 1.15178</strain>
    </source>
</reference>
<evidence type="ECO:0000259" key="2">
    <source>
        <dbReference type="PROSITE" id="PS50835"/>
    </source>
</evidence>
<dbReference type="InterPro" id="IPR036179">
    <property type="entry name" value="Ig-like_dom_sf"/>
</dbReference>
<dbReference type="EMBL" id="BMHP01000004">
    <property type="protein sequence ID" value="GGD89616.1"/>
    <property type="molecule type" value="Genomic_DNA"/>
</dbReference>
<dbReference type="PROSITE" id="PS51272">
    <property type="entry name" value="SLH"/>
    <property type="match status" value="3"/>
</dbReference>
<dbReference type="InterPro" id="IPR007110">
    <property type="entry name" value="Ig-like_dom"/>
</dbReference>
<protein>
    <recommendedName>
        <fullName evidence="6">S-layer homology domain-containing protein</fullName>
    </recommendedName>
</protein>
<dbReference type="SUPFAM" id="SSF48726">
    <property type="entry name" value="Immunoglobulin"/>
    <property type="match status" value="3"/>
</dbReference>
<keyword evidence="1" id="KW-0732">Signal</keyword>
<dbReference type="SMART" id="SM00409">
    <property type="entry name" value="IG"/>
    <property type="match status" value="5"/>
</dbReference>
<dbReference type="Proteomes" id="UP000612456">
    <property type="component" value="Unassembled WGS sequence"/>
</dbReference>
<evidence type="ECO:0000259" key="3">
    <source>
        <dbReference type="PROSITE" id="PS51272"/>
    </source>
</evidence>
<evidence type="ECO:0000313" key="4">
    <source>
        <dbReference type="EMBL" id="GGD89616.1"/>
    </source>
</evidence>
<dbReference type="PANTHER" id="PTHR43308:SF5">
    <property type="entry name" value="S-LAYER PROTEIN _ PEPTIDOGLYCAN ENDO-BETA-N-ACETYLGLUCOSAMINIDASE"/>
    <property type="match status" value="1"/>
</dbReference>
<name>A0A916ZE05_9BACL</name>
<dbReference type="InterPro" id="IPR013783">
    <property type="entry name" value="Ig-like_fold"/>
</dbReference>
<comment type="caution">
    <text evidence="4">The sequence shown here is derived from an EMBL/GenBank/DDBJ whole genome shotgun (WGS) entry which is preliminary data.</text>
</comment>
<evidence type="ECO:0008006" key="6">
    <source>
        <dbReference type="Google" id="ProtNLM"/>
    </source>
</evidence>
<dbReference type="Pfam" id="PF00395">
    <property type="entry name" value="SLH"/>
    <property type="match status" value="3"/>
</dbReference>
<organism evidence="4 5">
    <name type="scientific">Paenibacillus nasutitermitis</name>
    <dbReference type="NCBI Taxonomy" id="1652958"/>
    <lineage>
        <taxon>Bacteria</taxon>
        <taxon>Bacillati</taxon>
        <taxon>Bacillota</taxon>
        <taxon>Bacilli</taxon>
        <taxon>Bacillales</taxon>
        <taxon>Paenibacillaceae</taxon>
        <taxon>Paenibacillus</taxon>
    </lineage>
</organism>
<dbReference type="PANTHER" id="PTHR43308">
    <property type="entry name" value="OUTER MEMBRANE PROTEIN ALPHA-RELATED"/>
    <property type="match status" value="1"/>
</dbReference>
<dbReference type="InterPro" id="IPR003599">
    <property type="entry name" value="Ig_sub"/>
</dbReference>
<dbReference type="InterPro" id="IPR001119">
    <property type="entry name" value="SLH_dom"/>
</dbReference>
<gene>
    <name evidence="4" type="ORF">GCM10010911_55290</name>
</gene>
<feature type="domain" description="SLH" evidence="3">
    <location>
        <begin position="1116"/>
        <end position="1175"/>
    </location>
</feature>
<feature type="domain" description="SLH" evidence="3">
    <location>
        <begin position="1176"/>
        <end position="1239"/>
    </location>
</feature>
<dbReference type="InterPro" id="IPR051465">
    <property type="entry name" value="Cell_Envelope_Struct_Comp"/>
</dbReference>
<evidence type="ECO:0000256" key="1">
    <source>
        <dbReference type="SAM" id="SignalP"/>
    </source>
</evidence>
<dbReference type="Gene3D" id="2.60.40.2700">
    <property type="match status" value="1"/>
</dbReference>
<proteinExistence type="predicted"/>
<feature type="signal peptide" evidence="1">
    <location>
        <begin position="1"/>
        <end position="22"/>
    </location>
</feature>
<reference evidence="4" key="2">
    <citation type="submission" date="2020-09" db="EMBL/GenBank/DDBJ databases">
        <authorList>
            <person name="Sun Q."/>
            <person name="Zhou Y."/>
        </authorList>
    </citation>
    <scope>NUCLEOTIDE SEQUENCE</scope>
    <source>
        <strain evidence="4">CGMCC 1.15178</strain>
    </source>
</reference>
<dbReference type="PROSITE" id="PS50835">
    <property type="entry name" value="IG_LIKE"/>
    <property type="match status" value="1"/>
</dbReference>
<feature type="domain" description="Ig-like" evidence="2">
    <location>
        <begin position="661"/>
        <end position="749"/>
    </location>
</feature>